<dbReference type="KEGG" id="cep:Cri9333_4623"/>
<dbReference type="STRING" id="1173022.Cri9333_4623"/>
<protein>
    <submittedName>
        <fullName evidence="6">Metallophosphoesterase</fullName>
    </submittedName>
</protein>
<evidence type="ECO:0000256" key="3">
    <source>
        <dbReference type="ARBA" id="ARBA00023004"/>
    </source>
</evidence>
<dbReference type="SUPFAM" id="SSF56300">
    <property type="entry name" value="Metallo-dependent phosphatases"/>
    <property type="match status" value="1"/>
</dbReference>
<keyword evidence="3" id="KW-0408">Iron</keyword>
<dbReference type="PATRIC" id="fig|1173022.3.peg.4994"/>
<feature type="domain" description="Calcineurin-like phosphoesterase" evidence="5">
    <location>
        <begin position="5"/>
        <end position="146"/>
    </location>
</feature>
<dbReference type="AlphaFoldDB" id="K9W4X2"/>
<evidence type="ECO:0000313" key="7">
    <source>
        <dbReference type="Proteomes" id="UP000010472"/>
    </source>
</evidence>
<dbReference type="HOGENOM" id="CLU_1719281_0_0_3"/>
<dbReference type="eggNOG" id="COG1409">
    <property type="taxonomic scope" value="Bacteria"/>
</dbReference>
<evidence type="ECO:0000256" key="1">
    <source>
        <dbReference type="ARBA" id="ARBA00022723"/>
    </source>
</evidence>
<dbReference type="PANTHER" id="PTHR42988">
    <property type="entry name" value="PHOSPHOHYDROLASE"/>
    <property type="match status" value="1"/>
</dbReference>
<reference evidence="6 7" key="1">
    <citation type="submission" date="2012-06" db="EMBL/GenBank/DDBJ databases">
        <title>Finished chromosome of genome of Crinalium epipsammum PCC 9333.</title>
        <authorList>
            <consortium name="US DOE Joint Genome Institute"/>
            <person name="Gugger M."/>
            <person name="Coursin T."/>
            <person name="Rippka R."/>
            <person name="Tandeau De Marsac N."/>
            <person name="Huntemann M."/>
            <person name="Wei C.-L."/>
            <person name="Han J."/>
            <person name="Detter J.C."/>
            <person name="Han C."/>
            <person name="Tapia R."/>
            <person name="Davenport K."/>
            <person name="Daligault H."/>
            <person name="Erkkila T."/>
            <person name="Gu W."/>
            <person name="Munk A.C.C."/>
            <person name="Teshima H."/>
            <person name="Xu Y."/>
            <person name="Chain P."/>
            <person name="Chen A."/>
            <person name="Krypides N."/>
            <person name="Mavromatis K."/>
            <person name="Markowitz V."/>
            <person name="Szeto E."/>
            <person name="Ivanova N."/>
            <person name="Mikhailova N."/>
            <person name="Ovchinnikova G."/>
            <person name="Pagani I."/>
            <person name="Pati A."/>
            <person name="Goodwin L."/>
            <person name="Peters L."/>
            <person name="Pitluck S."/>
            <person name="Woyke T."/>
            <person name="Kerfeld C."/>
        </authorList>
    </citation>
    <scope>NUCLEOTIDE SEQUENCE [LARGE SCALE GENOMIC DNA]</scope>
    <source>
        <strain evidence="6 7">PCC 9333</strain>
    </source>
</reference>
<dbReference type="Proteomes" id="UP000010472">
    <property type="component" value="Chromosome"/>
</dbReference>
<keyword evidence="2" id="KW-0378">Hydrolase</keyword>
<dbReference type="EMBL" id="CP003620">
    <property type="protein sequence ID" value="AFZ15403.1"/>
    <property type="molecule type" value="Genomic_DNA"/>
</dbReference>
<accession>K9W4X2</accession>
<dbReference type="InterPro" id="IPR050884">
    <property type="entry name" value="CNP_phosphodiesterase-III"/>
</dbReference>
<evidence type="ECO:0000256" key="4">
    <source>
        <dbReference type="ARBA" id="ARBA00025742"/>
    </source>
</evidence>
<evidence type="ECO:0000259" key="5">
    <source>
        <dbReference type="Pfam" id="PF00149"/>
    </source>
</evidence>
<dbReference type="OrthoDB" id="2036332at2"/>
<organism evidence="6 7">
    <name type="scientific">Crinalium epipsammum PCC 9333</name>
    <dbReference type="NCBI Taxonomy" id="1173022"/>
    <lineage>
        <taxon>Bacteria</taxon>
        <taxon>Bacillati</taxon>
        <taxon>Cyanobacteriota</taxon>
        <taxon>Cyanophyceae</taxon>
        <taxon>Gomontiellales</taxon>
        <taxon>Gomontiellaceae</taxon>
        <taxon>Crinalium</taxon>
    </lineage>
</organism>
<dbReference type="Pfam" id="PF00149">
    <property type="entry name" value="Metallophos"/>
    <property type="match status" value="1"/>
</dbReference>
<gene>
    <name evidence="6" type="ORF">Cri9333_4623</name>
</gene>
<dbReference type="Gene3D" id="3.60.21.10">
    <property type="match status" value="1"/>
</dbReference>
<comment type="similarity">
    <text evidence="4">Belongs to the cyclic nucleotide phosphodiesterase class-III family.</text>
</comment>
<evidence type="ECO:0000313" key="6">
    <source>
        <dbReference type="EMBL" id="AFZ15403.1"/>
    </source>
</evidence>
<keyword evidence="7" id="KW-1185">Reference proteome</keyword>
<evidence type="ECO:0000256" key="2">
    <source>
        <dbReference type="ARBA" id="ARBA00022801"/>
    </source>
</evidence>
<dbReference type="PANTHER" id="PTHR42988:SF2">
    <property type="entry name" value="CYCLIC NUCLEOTIDE PHOSPHODIESTERASE CBUA0032-RELATED"/>
    <property type="match status" value="1"/>
</dbReference>
<dbReference type="InterPro" id="IPR004843">
    <property type="entry name" value="Calcineurin-like_PHP"/>
</dbReference>
<dbReference type="GO" id="GO:0046872">
    <property type="term" value="F:metal ion binding"/>
    <property type="evidence" value="ECO:0007669"/>
    <property type="project" value="UniProtKB-KW"/>
</dbReference>
<dbReference type="InterPro" id="IPR029052">
    <property type="entry name" value="Metallo-depent_PP-like"/>
</dbReference>
<keyword evidence="1" id="KW-0479">Metal-binding</keyword>
<sequence>MSKNFRFAVISDPHVAIPETISDHPSRFHLVEVSIPALDLVFKHLEQLELDFLLLPGDLTQDGEPENHNWLQQRLSKLPFPAYVIPGNHDVPTLLPSEQSIGWKDFPQFYPNFGYKNPDQLYYNCQPLPGVQLIGLNSNYFNEQGKQVGQLN</sequence>
<dbReference type="GO" id="GO:0016787">
    <property type="term" value="F:hydrolase activity"/>
    <property type="evidence" value="ECO:0007669"/>
    <property type="project" value="UniProtKB-KW"/>
</dbReference>
<name>K9W4X2_9CYAN</name>
<proteinExistence type="inferred from homology"/>